<name>A0ABV3VI75_9MYCO</name>
<dbReference type="RefSeq" id="WP_368573789.1">
    <property type="nucleotide sequence ID" value="NZ_JBDLOU010000058.1"/>
</dbReference>
<dbReference type="Pfam" id="PF25310">
    <property type="entry name" value="VG15"/>
    <property type="match status" value="1"/>
</dbReference>
<comment type="caution">
    <text evidence="1">The sequence shown here is derived from an EMBL/GenBank/DDBJ whole genome shotgun (WGS) entry which is preliminary data.</text>
</comment>
<sequence length="312" mass="33119">MATTAPPELADFQAGNALLVAAATTQLADQLGGLDWAADNIQSAVTRIYSATVRGFRSASSTLGIQMYGDIRGQAEVRGGWQKVLAPDPDPAWLETKVADAFKVPAPAEETLDITGVFDVENVVTGRLTNSTQRMVLSGSRETVELTAAGDDAELLRWPDKPPAPVGPAATASYIRVPASEKPCAFCAMLAAKPYNTKESASVVVGRGKTLSASAARYRAGQAGQMGMSVKGKGWRYISGGTTARGKRALGEKYHDHCQCIAVPVWSNAVMPLDTDRIDGFAAMYEKAAADAGTYRDAKKILASMRQIYGLR</sequence>
<protein>
    <recommendedName>
        <fullName evidence="3">Capsid maturation protease</fullName>
    </recommendedName>
</protein>
<dbReference type="EMBL" id="JBDLOU010000058">
    <property type="protein sequence ID" value="MEX3741090.1"/>
    <property type="molecule type" value="Genomic_DNA"/>
</dbReference>
<keyword evidence="2" id="KW-1185">Reference proteome</keyword>
<evidence type="ECO:0000313" key="1">
    <source>
        <dbReference type="EMBL" id="MEX3741090.1"/>
    </source>
</evidence>
<reference evidence="1 2" key="1">
    <citation type="submission" date="2024-04" db="EMBL/GenBank/DDBJ databases">
        <title>Genomic Markers of Mycobacteria.</title>
        <authorList>
            <person name="Soliman M.S."/>
            <person name="Elkholy A."/>
            <person name="Soliman N.S."/>
            <person name="Abbas A."/>
            <person name="Khayrat S."/>
            <person name="Shawky S."/>
        </authorList>
    </citation>
    <scope>NUCLEOTIDE SEQUENCE [LARGE SCALE GENOMIC DNA]</scope>
    <source>
        <strain evidence="1 2">Egy-CU-AM5</strain>
    </source>
</reference>
<gene>
    <name evidence="1" type="ORF">ABFW12_22950</name>
</gene>
<dbReference type="Proteomes" id="UP001558474">
    <property type="component" value="Unassembled WGS sequence"/>
</dbReference>
<dbReference type="InterPro" id="IPR057369">
    <property type="entry name" value="VG15"/>
</dbReference>
<evidence type="ECO:0000313" key="2">
    <source>
        <dbReference type="Proteomes" id="UP001558474"/>
    </source>
</evidence>
<organism evidence="1 2">
    <name type="scientific">Mycolicibacterium porcinum</name>
    <dbReference type="NCBI Taxonomy" id="39693"/>
    <lineage>
        <taxon>Bacteria</taxon>
        <taxon>Bacillati</taxon>
        <taxon>Actinomycetota</taxon>
        <taxon>Actinomycetes</taxon>
        <taxon>Mycobacteriales</taxon>
        <taxon>Mycobacteriaceae</taxon>
        <taxon>Mycolicibacterium</taxon>
    </lineage>
</organism>
<accession>A0ABV3VI75</accession>
<evidence type="ECO:0008006" key="3">
    <source>
        <dbReference type="Google" id="ProtNLM"/>
    </source>
</evidence>
<proteinExistence type="predicted"/>